<sequence>MAGIVKKYRLMFLNEPSRLLEIELIRAPGHEEPARYLVNWREGKSGKAWQEHTRTPFPVSLAEAEQLCDDLYRSRLQQGYALKDLRWPEDLPVKPAPAPDLTQTAVTTVTKNAALPDIITPQQQALLQQLDRWRSLSPRARSRLAWQLGEHRCRAALPALIPYLQSGSDLLDYCICYAIVRCEDPGAYPAVQALLTRTSSPMTGRIARLAWLVLCPASEAQDYAEKLVQSWPQELQQAWQTGLQTQDAEPVLKSLLHAMRWEKWRLDDWLESLYLISFSAEPAAATLARTLVLSQCRSLPVDSLVFRAMRHLWKIAEIRLDAELYGLLLMRFEVTAPRVFNASSAAYIYLPRHRRPVPYRQAVQQEENQLCFSNLTRDYFRRRGWRTLRRLAVMQPDAYPAMASGVLLAAREQDAAKAFVSRHPYWDSDTRQYKYTSRHHSSYSRWLVLSQILFREDAGVCWSSSGLSWWRTEPEQQYAFKDQPRTEAFAALWNAQPAHLLQCLLQSDIATVQRFAARALHDLPAFLAELSADQWQQILLQGESGLALAWAYHQPLLESGTAAPDCAIWFLQAGYAPATEFILRWLTAHPEVTQQCPAILLHLVLHPDQRCQHLLQLLMPRLQAAENSALLDAVNTWLSGNPDISAEARDRACSWVQDWLSTAAANAGIAQAAVWERVLQEGHPRLKRIALLLISHHPQWQAESCIRQLPEWMADADPDLRILAATLCTVLPPAIIFARPDLISFLACTEHARVRLAIWPLLYRLETGSSVIPQLARTLIDALFRALPDDAEPDSSANPGHHLHQEILRWMQHYQSDVLPALDTDLQWRLLQARSGGAQLAGFWLLETEDSGFAVAMTPARWIALARHPMAAVRLHMLQHFQRLALHDLTERAQWLDAFHTPWPEFRAALMTCWEQQLRPGDWTLSELMHCCDHPYDDIQRFARQLLTERFRAEEAAQWLADLSQHPSESMQLFVSQWLEQVFQLTPVPEKAALLNKLLPYFLNVLSRVNRSRVTRLRSQHLLHGLAKQQADLAHLVIPLYVRLVATQAVQDKASYILGLTEILQIHPQLATLAEGIVSMPPAEIRSHRRGEKV</sequence>
<organism evidence="1 2">
    <name type="scientific">Undibacterium squillarum</name>
    <dbReference type="NCBI Taxonomy" id="1131567"/>
    <lineage>
        <taxon>Bacteria</taxon>
        <taxon>Pseudomonadati</taxon>
        <taxon>Pseudomonadota</taxon>
        <taxon>Betaproteobacteria</taxon>
        <taxon>Burkholderiales</taxon>
        <taxon>Oxalobacteraceae</taxon>
        <taxon>Undibacterium</taxon>
    </lineage>
</organism>
<keyword evidence="2" id="KW-1185">Reference proteome</keyword>
<dbReference type="RefSeq" id="WP_189356040.1">
    <property type="nucleotide sequence ID" value="NZ_BMYU01000002.1"/>
</dbReference>
<reference evidence="2" key="1">
    <citation type="journal article" date="2019" name="Int. J. Syst. Evol. Microbiol.">
        <title>The Global Catalogue of Microorganisms (GCM) 10K type strain sequencing project: providing services to taxonomists for standard genome sequencing and annotation.</title>
        <authorList>
            <consortium name="The Broad Institute Genomics Platform"/>
            <consortium name="The Broad Institute Genome Sequencing Center for Infectious Disease"/>
            <person name="Wu L."/>
            <person name="Ma J."/>
        </authorList>
    </citation>
    <scope>NUCLEOTIDE SEQUENCE [LARGE SCALE GENOMIC DNA]</scope>
    <source>
        <strain evidence="2">KCTC 23917</strain>
    </source>
</reference>
<evidence type="ECO:0000313" key="1">
    <source>
        <dbReference type="EMBL" id="GGX35332.1"/>
    </source>
</evidence>
<name>A0ABQ2XW15_9BURK</name>
<comment type="caution">
    <text evidence="1">The sequence shown here is derived from an EMBL/GenBank/DDBJ whole genome shotgun (WGS) entry which is preliminary data.</text>
</comment>
<dbReference type="SUPFAM" id="SSF48371">
    <property type="entry name" value="ARM repeat"/>
    <property type="match status" value="2"/>
</dbReference>
<dbReference type="Proteomes" id="UP000653343">
    <property type="component" value="Unassembled WGS sequence"/>
</dbReference>
<proteinExistence type="predicted"/>
<dbReference type="InterPro" id="IPR016024">
    <property type="entry name" value="ARM-type_fold"/>
</dbReference>
<evidence type="ECO:0000313" key="2">
    <source>
        <dbReference type="Proteomes" id="UP000653343"/>
    </source>
</evidence>
<accession>A0ABQ2XW15</accession>
<evidence type="ECO:0008006" key="3">
    <source>
        <dbReference type="Google" id="ProtNLM"/>
    </source>
</evidence>
<protein>
    <recommendedName>
        <fullName evidence="3">WGR domain-containing protein</fullName>
    </recommendedName>
</protein>
<gene>
    <name evidence="1" type="ORF">GCM10010946_10920</name>
</gene>
<dbReference type="Gene3D" id="1.25.10.10">
    <property type="entry name" value="Leucine-rich Repeat Variant"/>
    <property type="match status" value="1"/>
</dbReference>
<dbReference type="EMBL" id="BMYU01000002">
    <property type="protein sequence ID" value="GGX35332.1"/>
    <property type="molecule type" value="Genomic_DNA"/>
</dbReference>
<dbReference type="InterPro" id="IPR011989">
    <property type="entry name" value="ARM-like"/>
</dbReference>